<dbReference type="EC" id="2.7.13.3" evidence="4"/>
<comment type="catalytic activity">
    <reaction evidence="1">
        <text>ATP + protein L-histidine = ADP + protein N-phospho-L-histidine.</text>
        <dbReference type="EC" id="2.7.13.3"/>
    </reaction>
</comment>
<dbReference type="AlphaFoldDB" id="F6DSU2"/>
<dbReference type="Pfam" id="PF02518">
    <property type="entry name" value="HATPase_c"/>
    <property type="match status" value="1"/>
</dbReference>
<evidence type="ECO:0000256" key="12">
    <source>
        <dbReference type="ARBA" id="ARBA00023012"/>
    </source>
</evidence>
<dbReference type="GO" id="GO:0016020">
    <property type="term" value="C:membrane"/>
    <property type="evidence" value="ECO:0007669"/>
    <property type="project" value="InterPro"/>
</dbReference>
<keyword evidence="8" id="KW-0808">Transferase</keyword>
<dbReference type="GO" id="GO:0046872">
    <property type="term" value="F:metal ion binding"/>
    <property type="evidence" value="ECO:0007669"/>
    <property type="project" value="UniProtKB-KW"/>
</dbReference>
<evidence type="ECO:0000256" key="11">
    <source>
        <dbReference type="ARBA" id="ARBA00023004"/>
    </source>
</evidence>
<evidence type="ECO:0000256" key="7">
    <source>
        <dbReference type="ARBA" id="ARBA00022490"/>
    </source>
</evidence>
<keyword evidence="12" id="KW-0902">Two-component regulatory system</keyword>
<dbReference type="Gene3D" id="1.20.5.1930">
    <property type="match status" value="1"/>
</dbReference>
<dbReference type="InterPro" id="IPR005467">
    <property type="entry name" value="His_kinase_dom"/>
</dbReference>
<evidence type="ECO:0000313" key="18">
    <source>
        <dbReference type="EMBL" id="AEG59936.1"/>
    </source>
</evidence>
<evidence type="ECO:0000256" key="6">
    <source>
        <dbReference type="ARBA" id="ARBA00022485"/>
    </source>
</evidence>
<dbReference type="RefSeq" id="WP_013841703.1">
    <property type="nucleotide sequence ID" value="NC_015589.1"/>
</dbReference>
<comment type="function">
    <text evidence="14">Member of the two-component regulatory system NreB/NreC involved in the control of dissimilatory nitrate/nitrite reduction in response to oxygen. NreB functions as a direct oxygen sensor histidine kinase which is autophosphorylated, in the absence of oxygen, probably at the conserved histidine residue, and transfers its phosphate group probably to a conserved aspartate residue of NreC. NreB/NreC activates the expression of the nitrate (narGHJI) and nitrite (nir) reductase operons, as well as the putative nitrate transporter gene narT.</text>
</comment>
<dbReference type="STRING" id="696281.Desru_1672"/>
<keyword evidence="13" id="KW-0411">Iron-sulfur</keyword>
<keyword evidence="6" id="KW-0004">4Fe-4S</keyword>
<evidence type="ECO:0000256" key="14">
    <source>
        <dbReference type="ARBA" id="ARBA00024827"/>
    </source>
</evidence>
<keyword evidence="9" id="KW-0479">Metal-binding</keyword>
<reference evidence="18 19" key="2">
    <citation type="journal article" date="2012" name="Stand. Genomic Sci.">
        <title>Complete genome sequence of the sulfate-reducing firmicute Desulfotomaculum ruminis type strain (DL(T)).</title>
        <authorList>
            <person name="Spring S."/>
            <person name="Visser M."/>
            <person name="Lu M."/>
            <person name="Copeland A."/>
            <person name="Lapidus A."/>
            <person name="Lucas S."/>
            <person name="Cheng J.F."/>
            <person name="Han C."/>
            <person name="Tapia R."/>
            <person name="Goodwin L.A."/>
            <person name="Pitluck S."/>
            <person name="Ivanova N."/>
            <person name="Land M."/>
            <person name="Hauser L."/>
            <person name="Larimer F."/>
            <person name="Rohde M."/>
            <person name="Goker M."/>
            <person name="Detter J.C."/>
            <person name="Kyrpides N.C."/>
            <person name="Woyke T."/>
            <person name="Schaap P.J."/>
            <person name="Plugge C.M."/>
            <person name="Muyzer G."/>
            <person name="Kuever J."/>
            <person name="Pereira I.A."/>
            <person name="Parshina S.N."/>
            <person name="Bernier-Latmani R."/>
            <person name="Stams A.J."/>
            <person name="Klenk H.P."/>
        </authorList>
    </citation>
    <scope>NUCLEOTIDE SEQUENCE [LARGE SCALE GENOMIC DNA]</scope>
    <source>
        <strain evidence="19">ATCC 23193 / DSM 2154 / NCIB 8452 / DL</strain>
    </source>
</reference>
<dbReference type="PIRSF" id="PIRSF003169">
    <property type="entry name" value="STHK_DegS"/>
    <property type="match status" value="1"/>
</dbReference>
<dbReference type="SMART" id="SM00387">
    <property type="entry name" value="HATPase_c"/>
    <property type="match status" value="1"/>
</dbReference>
<dbReference type="GO" id="GO:0046983">
    <property type="term" value="F:protein dimerization activity"/>
    <property type="evidence" value="ECO:0007669"/>
    <property type="project" value="InterPro"/>
</dbReference>
<dbReference type="GO" id="GO:0000155">
    <property type="term" value="F:phosphorelay sensor kinase activity"/>
    <property type="evidence" value="ECO:0007669"/>
    <property type="project" value="InterPro"/>
</dbReference>
<keyword evidence="10" id="KW-0418">Kinase</keyword>
<comment type="cofactor">
    <cofactor evidence="2">
        <name>[4Fe-4S] cluster</name>
        <dbReference type="ChEBI" id="CHEBI:49883"/>
    </cofactor>
</comment>
<feature type="domain" description="Histidine kinase" evidence="17">
    <location>
        <begin position="188"/>
        <end position="379"/>
    </location>
</feature>
<name>F6DSU2_DESRL</name>
<gene>
    <name evidence="18" type="ordered locus">Desru_1672</name>
</gene>
<dbReference type="PANTHER" id="PTHR24421">
    <property type="entry name" value="NITRATE/NITRITE SENSOR PROTEIN NARX-RELATED"/>
    <property type="match status" value="1"/>
</dbReference>
<dbReference type="Proteomes" id="UP000009234">
    <property type="component" value="Chromosome"/>
</dbReference>
<dbReference type="PROSITE" id="PS50109">
    <property type="entry name" value="HIS_KIN"/>
    <property type="match status" value="1"/>
</dbReference>
<comment type="subcellular location">
    <subcellularLocation>
        <location evidence="3">Cytoplasm</location>
    </subcellularLocation>
</comment>
<evidence type="ECO:0000259" key="17">
    <source>
        <dbReference type="PROSITE" id="PS50109"/>
    </source>
</evidence>
<keyword evidence="11" id="KW-0408">Iron</keyword>
<dbReference type="InterPro" id="IPR016381">
    <property type="entry name" value="Sig_transdc_His_kinase_DegS"/>
</dbReference>
<evidence type="ECO:0000256" key="3">
    <source>
        <dbReference type="ARBA" id="ARBA00004496"/>
    </source>
</evidence>
<dbReference type="PRINTS" id="PR00344">
    <property type="entry name" value="BCTRLSENSOR"/>
</dbReference>
<dbReference type="InterPro" id="IPR004358">
    <property type="entry name" value="Sig_transdc_His_kin-like_C"/>
</dbReference>
<dbReference type="OrthoDB" id="9781904at2"/>
<evidence type="ECO:0000256" key="4">
    <source>
        <dbReference type="ARBA" id="ARBA00012438"/>
    </source>
</evidence>
<dbReference type="InterPro" id="IPR050482">
    <property type="entry name" value="Sensor_HK_TwoCompSys"/>
</dbReference>
<keyword evidence="7" id="KW-0963">Cytoplasm</keyword>
<dbReference type="InterPro" id="IPR008595">
    <property type="entry name" value="DegS"/>
</dbReference>
<evidence type="ECO:0000256" key="9">
    <source>
        <dbReference type="ARBA" id="ARBA00022723"/>
    </source>
</evidence>
<dbReference type="SUPFAM" id="SSF55874">
    <property type="entry name" value="ATPase domain of HSP90 chaperone/DNA topoisomerase II/histidine kinase"/>
    <property type="match status" value="1"/>
</dbReference>
<reference evidence="19" key="1">
    <citation type="submission" date="2011-05" db="EMBL/GenBank/DDBJ databases">
        <title>Complete sequence of Desulfotomaculum ruminis DSM 2154.</title>
        <authorList>
            <person name="Lucas S."/>
            <person name="Copeland A."/>
            <person name="Lapidus A."/>
            <person name="Cheng J.-F."/>
            <person name="Goodwin L."/>
            <person name="Pitluck S."/>
            <person name="Lu M."/>
            <person name="Detter J.C."/>
            <person name="Han C."/>
            <person name="Tapia R."/>
            <person name="Land M."/>
            <person name="Hauser L."/>
            <person name="Kyrpides N."/>
            <person name="Ivanova N."/>
            <person name="Mikhailova N."/>
            <person name="Pagani I."/>
            <person name="Stams A.J.M."/>
            <person name="Plugge C.M."/>
            <person name="Muyzer G."/>
            <person name="Kuever J."/>
            <person name="Parshina S.N."/>
            <person name="Ivanova A.E."/>
            <person name="Nazina T.N."/>
            <person name="Brambilla E."/>
            <person name="Spring S."/>
            <person name="Klenk H.-P."/>
            <person name="Woyke T."/>
        </authorList>
    </citation>
    <scope>NUCLEOTIDE SEQUENCE [LARGE SCALE GENOMIC DNA]</scope>
    <source>
        <strain evidence="19">ATCC 23193 / DSM 2154 / NCIB 8452 / DL</strain>
    </source>
</reference>
<dbReference type="Pfam" id="PF05384">
    <property type="entry name" value="DegS"/>
    <property type="match status" value="1"/>
</dbReference>
<evidence type="ECO:0000256" key="8">
    <source>
        <dbReference type="ARBA" id="ARBA00022679"/>
    </source>
</evidence>
<dbReference type="CDD" id="cd16917">
    <property type="entry name" value="HATPase_UhpB-NarQ-NarX-like"/>
    <property type="match status" value="1"/>
</dbReference>
<accession>F6DSU2</accession>
<dbReference type="HOGENOM" id="CLU_000445_20_0_9"/>
<evidence type="ECO:0000313" key="19">
    <source>
        <dbReference type="Proteomes" id="UP000009234"/>
    </source>
</evidence>
<dbReference type="InterPro" id="IPR003594">
    <property type="entry name" value="HATPase_dom"/>
</dbReference>
<evidence type="ECO:0000256" key="5">
    <source>
        <dbReference type="ARBA" id="ARBA00017322"/>
    </source>
</evidence>
<proteinExistence type="predicted"/>
<dbReference type="EMBL" id="CP002780">
    <property type="protein sequence ID" value="AEG59936.1"/>
    <property type="molecule type" value="Genomic_DNA"/>
</dbReference>
<evidence type="ECO:0000256" key="13">
    <source>
        <dbReference type="ARBA" id="ARBA00023014"/>
    </source>
</evidence>
<dbReference type="GO" id="GO:0005737">
    <property type="term" value="C:cytoplasm"/>
    <property type="evidence" value="ECO:0007669"/>
    <property type="project" value="UniProtKB-SubCell"/>
</dbReference>
<organism evidence="18 19">
    <name type="scientific">Desulforamulus ruminis (strain ATCC 23193 / DSM 2154 / NCIMB 8452 / DL)</name>
    <name type="common">Desulfotomaculum ruminis</name>
    <dbReference type="NCBI Taxonomy" id="696281"/>
    <lineage>
        <taxon>Bacteria</taxon>
        <taxon>Bacillati</taxon>
        <taxon>Bacillota</taxon>
        <taxon>Clostridia</taxon>
        <taxon>Eubacteriales</taxon>
        <taxon>Peptococcaceae</taxon>
        <taxon>Desulforamulus</taxon>
    </lineage>
</organism>
<evidence type="ECO:0000256" key="1">
    <source>
        <dbReference type="ARBA" id="ARBA00000085"/>
    </source>
</evidence>
<evidence type="ECO:0000256" key="15">
    <source>
        <dbReference type="ARBA" id="ARBA00030800"/>
    </source>
</evidence>
<dbReference type="Gene3D" id="3.30.565.10">
    <property type="entry name" value="Histidine kinase-like ATPase, C-terminal domain"/>
    <property type="match status" value="1"/>
</dbReference>
<evidence type="ECO:0000256" key="16">
    <source>
        <dbReference type="SAM" id="Coils"/>
    </source>
</evidence>
<feature type="coiled-coil region" evidence="16">
    <location>
        <begin position="5"/>
        <end position="135"/>
    </location>
</feature>
<keyword evidence="16" id="KW-0175">Coiled coil</keyword>
<dbReference type="InterPro" id="IPR011712">
    <property type="entry name" value="Sig_transdc_His_kin_sub3_dim/P"/>
</dbReference>
<dbReference type="eggNOG" id="COG4585">
    <property type="taxonomic scope" value="Bacteria"/>
</dbReference>
<dbReference type="GO" id="GO:0051539">
    <property type="term" value="F:4 iron, 4 sulfur cluster binding"/>
    <property type="evidence" value="ECO:0007669"/>
    <property type="project" value="UniProtKB-KW"/>
</dbReference>
<protein>
    <recommendedName>
        <fullName evidence="5">Oxygen sensor histidine kinase NreB</fullName>
        <ecNumber evidence="4">2.7.13.3</ecNumber>
    </recommendedName>
    <alternativeName>
        <fullName evidence="15">Nitrogen regulation protein B</fullName>
    </alternativeName>
</protein>
<dbReference type="PANTHER" id="PTHR24421:SF55">
    <property type="entry name" value="SENSOR HISTIDINE KINASE YDFH"/>
    <property type="match status" value="1"/>
</dbReference>
<evidence type="ECO:0000256" key="10">
    <source>
        <dbReference type="ARBA" id="ARBA00022777"/>
    </source>
</evidence>
<dbReference type="KEGG" id="dru:Desru_1672"/>
<evidence type="ECO:0000256" key="2">
    <source>
        <dbReference type="ARBA" id="ARBA00001966"/>
    </source>
</evidence>
<sequence>MPIDIKTLDNIIKETIAAIEKSKEQLYFIAESARQEQQRVQDQIQDIKEQVAIIIRDVNTLESDERKSRIRLMEVSRDFRRYSEKDIKQAYEQAQAIQIKLIMLREEEKTLRFKRDHLELTLKRMKDTAERAEKLVSQVGVAMQFLSNGLSGLSEKLENLHDMQQLGLSIIRAQEEERKRVARDIHDGPAQSMANIVMRAEFCLKLLEMNPSLVKEELISLQQLVRHGLQDVRKIIFDLRPMVLDDLGLIPALKRYMEDYKVQNGIHVEFVFFGNERRLNASLEVSIFRMIQEALTNVKKHAQASNVIIKMELKSKRINVYVKDNGCGFNRELTKPREDGSGYGLIGMRERLQLLEGDLTISSAPGKGTEVSFWIPIENNE</sequence>
<keyword evidence="19" id="KW-1185">Reference proteome</keyword>
<dbReference type="Pfam" id="PF07730">
    <property type="entry name" value="HisKA_3"/>
    <property type="match status" value="1"/>
</dbReference>
<dbReference type="InterPro" id="IPR036890">
    <property type="entry name" value="HATPase_C_sf"/>
</dbReference>